<sequence length="288" mass="32409">MIESFCKDISKRTSNGPFSNSLALSRPTSMIEIRTRVEKHVEAEEDKEDRLQAEKELLTVGKKTASRVQAHQHYGLRGAGHMEARAEKYIPLKATRTQILKEVYHLHLLDMPPPTEQQLGRFVKRMENEKRTTGELPERDKSRTPRRDRDREQNRSEHRQKSQSRSRGQTPPPPPSRNNSNNSWRAVHGRNVGLSPKMVLSVGVGHSGKTNQEGSSANVLFLSAFKKLGFLESNLDCLGTLIDFVGEQVEIRAVINLETISGTGSARKAVKMRFTMVNSPTSFNVILG</sequence>
<evidence type="ECO:0000256" key="1">
    <source>
        <dbReference type="SAM" id="MobiDB-lite"/>
    </source>
</evidence>
<comment type="caution">
    <text evidence="2">The sequence shown here is derived from an EMBL/GenBank/DDBJ whole genome shotgun (WGS) entry which is preliminary data.</text>
</comment>
<reference evidence="2" key="1">
    <citation type="submission" date="2018-05" db="EMBL/GenBank/DDBJ databases">
        <title>Draft genome of Mucuna pruriens seed.</title>
        <authorList>
            <person name="Nnadi N.E."/>
            <person name="Vos R."/>
            <person name="Hasami M.H."/>
            <person name="Devisetty U.K."/>
            <person name="Aguiy J.C."/>
        </authorList>
    </citation>
    <scope>NUCLEOTIDE SEQUENCE [LARGE SCALE GENOMIC DNA]</scope>
    <source>
        <strain evidence="2">JCA_2017</strain>
    </source>
</reference>
<feature type="region of interest" description="Disordered" evidence="1">
    <location>
        <begin position="127"/>
        <end position="187"/>
    </location>
</feature>
<protein>
    <submittedName>
        <fullName evidence="2">Uncharacterized protein</fullName>
    </submittedName>
</protein>
<feature type="compositionally biased region" description="Basic and acidic residues" evidence="1">
    <location>
        <begin position="127"/>
        <end position="160"/>
    </location>
</feature>
<organism evidence="2 3">
    <name type="scientific">Mucuna pruriens</name>
    <name type="common">Velvet bean</name>
    <name type="synonym">Dolichos pruriens</name>
    <dbReference type="NCBI Taxonomy" id="157652"/>
    <lineage>
        <taxon>Eukaryota</taxon>
        <taxon>Viridiplantae</taxon>
        <taxon>Streptophyta</taxon>
        <taxon>Embryophyta</taxon>
        <taxon>Tracheophyta</taxon>
        <taxon>Spermatophyta</taxon>
        <taxon>Magnoliopsida</taxon>
        <taxon>eudicotyledons</taxon>
        <taxon>Gunneridae</taxon>
        <taxon>Pentapetalae</taxon>
        <taxon>rosids</taxon>
        <taxon>fabids</taxon>
        <taxon>Fabales</taxon>
        <taxon>Fabaceae</taxon>
        <taxon>Papilionoideae</taxon>
        <taxon>50 kb inversion clade</taxon>
        <taxon>NPAAA clade</taxon>
        <taxon>indigoferoid/millettioid clade</taxon>
        <taxon>Phaseoleae</taxon>
        <taxon>Mucuna</taxon>
    </lineage>
</organism>
<feature type="non-terminal residue" evidence="2">
    <location>
        <position position="1"/>
    </location>
</feature>
<dbReference type="AlphaFoldDB" id="A0A371GQ10"/>
<keyword evidence="3" id="KW-1185">Reference proteome</keyword>
<evidence type="ECO:0000313" key="3">
    <source>
        <dbReference type="Proteomes" id="UP000257109"/>
    </source>
</evidence>
<accession>A0A371GQ10</accession>
<proteinExistence type="predicted"/>
<gene>
    <name evidence="2" type="ORF">CR513_25220</name>
</gene>
<dbReference type="OrthoDB" id="1400091at2759"/>
<dbReference type="EMBL" id="QJKJ01004825">
    <property type="protein sequence ID" value="RDX92620.1"/>
    <property type="molecule type" value="Genomic_DNA"/>
</dbReference>
<name>A0A371GQ10_MUCPR</name>
<evidence type="ECO:0000313" key="2">
    <source>
        <dbReference type="EMBL" id="RDX92620.1"/>
    </source>
</evidence>
<dbReference type="Proteomes" id="UP000257109">
    <property type="component" value="Unassembled WGS sequence"/>
</dbReference>